<keyword evidence="4" id="KW-1185">Reference proteome</keyword>
<accession>A0A1G6Q4X1</accession>
<dbReference type="InterPro" id="IPR002347">
    <property type="entry name" value="SDR_fam"/>
</dbReference>
<dbReference type="AlphaFoldDB" id="A0A1G6Q4X1"/>
<evidence type="ECO:0000313" key="3">
    <source>
        <dbReference type="EMBL" id="SDC87291.1"/>
    </source>
</evidence>
<keyword evidence="2" id="KW-0560">Oxidoreductase</keyword>
<dbReference type="FunFam" id="3.40.50.720:FF:000173">
    <property type="entry name" value="3-oxoacyl-[acyl-carrier protein] reductase"/>
    <property type="match status" value="1"/>
</dbReference>
<dbReference type="GO" id="GO:0016616">
    <property type="term" value="F:oxidoreductase activity, acting on the CH-OH group of donors, NAD or NADP as acceptor"/>
    <property type="evidence" value="ECO:0007669"/>
    <property type="project" value="TreeGrafter"/>
</dbReference>
<proteinExistence type="inferred from homology"/>
<dbReference type="PANTHER" id="PTHR42760:SF40">
    <property type="entry name" value="3-OXOACYL-[ACYL-CARRIER-PROTEIN] REDUCTASE, CHLOROPLASTIC"/>
    <property type="match status" value="1"/>
</dbReference>
<evidence type="ECO:0000256" key="1">
    <source>
        <dbReference type="ARBA" id="ARBA00006484"/>
    </source>
</evidence>
<dbReference type="Pfam" id="PF13561">
    <property type="entry name" value="adh_short_C2"/>
    <property type="match status" value="1"/>
</dbReference>
<dbReference type="STRING" id="1271860.SAMN05216174_10588"/>
<dbReference type="Gene3D" id="3.40.50.720">
    <property type="entry name" value="NAD(P)-binding Rossmann-like Domain"/>
    <property type="match status" value="1"/>
</dbReference>
<dbReference type="SUPFAM" id="SSF51735">
    <property type="entry name" value="NAD(P)-binding Rossmann-fold domains"/>
    <property type="match status" value="1"/>
</dbReference>
<dbReference type="OrthoDB" id="20590at2"/>
<gene>
    <name evidence="3" type="ORF">SAMN05216174_10588</name>
</gene>
<dbReference type="PRINTS" id="PR00080">
    <property type="entry name" value="SDRFAMILY"/>
</dbReference>
<reference evidence="4" key="1">
    <citation type="submission" date="2016-10" db="EMBL/GenBank/DDBJ databases">
        <authorList>
            <person name="Varghese N."/>
            <person name="Submissions S."/>
        </authorList>
    </citation>
    <scope>NUCLEOTIDE SEQUENCE [LARGE SCALE GENOMIC DNA]</scope>
    <source>
        <strain evidence="4">IBRC-M 10403</strain>
    </source>
</reference>
<comment type="similarity">
    <text evidence="1">Belongs to the short-chain dehydrogenases/reductases (SDR) family.</text>
</comment>
<dbReference type="Proteomes" id="UP000199501">
    <property type="component" value="Unassembled WGS sequence"/>
</dbReference>
<sequence length="243" mass="24822">MSVLVVTGGGRGIGAAVCRRAARAGFDVVVNYAHDSSAADSVVRDVEAEGRRAIAVQADVSDEAQVAELFTRADALGPLTALVANAGITGDTPGRLDQQSAATVRRVLDVNVTGVFLCLREAVRRMSATGGAIVTISSTAAHRGSPGEWAHYAASKAAVETMTFGLAQEVAGDGIRVNTVAPGLVNSDLHAAAGMPDRPQRLASRIPLGRAGEPEEIANGVVWLLGPEASFVTGAVLPISGGF</sequence>
<dbReference type="GO" id="GO:0030497">
    <property type="term" value="P:fatty acid elongation"/>
    <property type="evidence" value="ECO:0007669"/>
    <property type="project" value="TreeGrafter"/>
</dbReference>
<name>A0A1G6Q4X1_9PSEU</name>
<protein>
    <submittedName>
        <fullName evidence="3">NAD(P)-dependent dehydrogenase, short-chain alcohol dehydrogenase family</fullName>
    </submittedName>
</protein>
<evidence type="ECO:0000256" key="2">
    <source>
        <dbReference type="ARBA" id="ARBA00023002"/>
    </source>
</evidence>
<evidence type="ECO:0000313" key="4">
    <source>
        <dbReference type="Proteomes" id="UP000199501"/>
    </source>
</evidence>
<dbReference type="RefSeq" id="WP_091450153.1">
    <property type="nucleotide sequence ID" value="NZ_FMZZ01000005.1"/>
</dbReference>
<organism evidence="3 4">
    <name type="scientific">Actinokineospora iranica</name>
    <dbReference type="NCBI Taxonomy" id="1271860"/>
    <lineage>
        <taxon>Bacteria</taxon>
        <taxon>Bacillati</taxon>
        <taxon>Actinomycetota</taxon>
        <taxon>Actinomycetes</taxon>
        <taxon>Pseudonocardiales</taxon>
        <taxon>Pseudonocardiaceae</taxon>
        <taxon>Actinokineospora</taxon>
    </lineage>
</organism>
<dbReference type="InterPro" id="IPR036291">
    <property type="entry name" value="NAD(P)-bd_dom_sf"/>
</dbReference>
<dbReference type="PRINTS" id="PR00081">
    <property type="entry name" value="GDHRDH"/>
</dbReference>
<dbReference type="PANTHER" id="PTHR42760">
    <property type="entry name" value="SHORT-CHAIN DEHYDROGENASES/REDUCTASES FAMILY MEMBER"/>
    <property type="match status" value="1"/>
</dbReference>
<dbReference type="EMBL" id="FMZZ01000005">
    <property type="protein sequence ID" value="SDC87291.1"/>
    <property type="molecule type" value="Genomic_DNA"/>
</dbReference>